<dbReference type="SUPFAM" id="SSF55811">
    <property type="entry name" value="Nudix"/>
    <property type="match status" value="1"/>
</dbReference>
<evidence type="ECO:0000256" key="1">
    <source>
        <dbReference type="ARBA" id="ARBA00001946"/>
    </source>
</evidence>
<accession>A0A0D0KAF2</accession>
<dbReference type="RefSeq" id="WP_042555876.1">
    <property type="nucleotide sequence ID" value="NZ_JXQW01000063.1"/>
</dbReference>
<dbReference type="OrthoDB" id="9791228at2"/>
<evidence type="ECO:0000313" key="5">
    <source>
        <dbReference type="Proteomes" id="UP000032068"/>
    </source>
</evidence>
<evidence type="ECO:0000259" key="3">
    <source>
        <dbReference type="PROSITE" id="PS51462"/>
    </source>
</evidence>
<dbReference type="InterPro" id="IPR015797">
    <property type="entry name" value="NUDIX_hydrolase-like_dom_sf"/>
</dbReference>
<dbReference type="GO" id="GO:0016787">
    <property type="term" value="F:hydrolase activity"/>
    <property type="evidence" value="ECO:0007669"/>
    <property type="project" value="UniProtKB-KW"/>
</dbReference>
<dbReference type="Gene3D" id="3.90.79.10">
    <property type="entry name" value="Nucleoside Triphosphate Pyrophosphohydrolase"/>
    <property type="match status" value="1"/>
</dbReference>
<dbReference type="AlphaFoldDB" id="A0A0D0KAF2"/>
<dbReference type="PANTHER" id="PTHR43046">
    <property type="entry name" value="GDP-MANNOSE MANNOSYL HYDROLASE"/>
    <property type="match status" value="1"/>
</dbReference>
<evidence type="ECO:0000313" key="4">
    <source>
        <dbReference type="EMBL" id="KIP96266.1"/>
    </source>
</evidence>
<evidence type="ECO:0000256" key="2">
    <source>
        <dbReference type="ARBA" id="ARBA00022801"/>
    </source>
</evidence>
<name>A0A0D0KAF2_9PSED</name>
<comment type="caution">
    <text evidence="4">The sequence shown here is derived from an EMBL/GenBank/DDBJ whole genome shotgun (WGS) entry which is preliminary data.</text>
</comment>
<dbReference type="PROSITE" id="PS51462">
    <property type="entry name" value="NUDIX"/>
    <property type="match status" value="1"/>
</dbReference>
<dbReference type="Pfam" id="PF00293">
    <property type="entry name" value="NUDIX"/>
    <property type="match status" value="1"/>
</dbReference>
<proteinExistence type="predicted"/>
<dbReference type="Proteomes" id="UP000032068">
    <property type="component" value="Unassembled WGS sequence"/>
</dbReference>
<comment type="cofactor">
    <cofactor evidence="1">
        <name>Mg(2+)</name>
        <dbReference type="ChEBI" id="CHEBI:18420"/>
    </cofactor>
</comment>
<keyword evidence="2" id="KW-0378">Hydrolase</keyword>
<reference evidence="4 5" key="1">
    <citation type="submission" date="2014-12" db="EMBL/GenBank/DDBJ databases">
        <title>16Stimator: statistical estimation of ribosomal gene copy numbers from draft genome assemblies.</title>
        <authorList>
            <person name="Perisin M.A."/>
            <person name="Vetter M."/>
            <person name="Gilbert J.A."/>
            <person name="Bergelson J."/>
        </authorList>
    </citation>
    <scope>NUCLEOTIDE SEQUENCE [LARGE SCALE GENOMIC DNA]</scope>
    <source>
        <strain evidence="4 5">MEJ086</strain>
    </source>
</reference>
<dbReference type="PANTHER" id="PTHR43046:SF16">
    <property type="entry name" value="ADP-RIBOSE PYROPHOSPHATASE YJHB-RELATED"/>
    <property type="match status" value="1"/>
</dbReference>
<organism evidence="4 5">
    <name type="scientific">Pseudomonas fulva</name>
    <dbReference type="NCBI Taxonomy" id="47880"/>
    <lineage>
        <taxon>Bacteria</taxon>
        <taxon>Pseudomonadati</taxon>
        <taxon>Pseudomonadota</taxon>
        <taxon>Gammaproteobacteria</taxon>
        <taxon>Pseudomonadales</taxon>
        <taxon>Pseudomonadaceae</taxon>
        <taxon>Pseudomonas</taxon>
    </lineage>
</organism>
<dbReference type="InterPro" id="IPR000086">
    <property type="entry name" value="NUDIX_hydrolase_dom"/>
</dbReference>
<dbReference type="CDD" id="cd04679">
    <property type="entry name" value="NUDIX_MutT_Nudt1"/>
    <property type="match status" value="1"/>
</dbReference>
<sequence length="142" mass="15976">MNEQPRLGCGAAIVQDGRLLLVRRLREPEAGCWGLPGGKVDWLEPVEQAVRREIEEELAIRLTSLRLLCVVDQIDAQRGEHWLAPVYLADTFEGDARNVEPDKHDDIGWFALDSLPEPLTVATRRALPALNRQRLQSTTAMN</sequence>
<protein>
    <submittedName>
        <fullName evidence="4">ADP-ribose pyrophosphatase</fullName>
    </submittedName>
</protein>
<dbReference type="EMBL" id="JXQW01000063">
    <property type="protein sequence ID" value="KIP96266.1"/>
    <property type="molecule type" value="Genomic_DNA"/>
</dbReference>
<gene>
    <name evidence="4" type="ORF">RU08_21320</name>
</gene>
<feature type="domain" description="Nudix hydrolase" evidence="3">
    <location>
        <begin position="4"/>
        <end position="133"/>
    </location>
</feature>